<dbReference type="Gene3D" id="2.60.120.1060">
    <property type="entry name" value="NPCBM/NEW2 domain"/>
    <property type="match status" value="1"/>
</dbReference>
<protein>
    <recommendedName>
        <fullName evidence="1">TIR domain-containing protein</fullName>
    </recommendedName>
</protein>
<accession>A0ABR6BKG4</accession>
<name>A0ABR6BKG4_9PSEU</name>
<comment type="caution">
    <text evidence="2">The sequence shown here is derived from an EMBL/GenBank/DDBJ whole genome shotgun (WGS) entry which is preliminary data.</text>
</comment>
<organism evidence="2 3">
    <name type="scientific">Kutzneria viridogrisea</name>
    <dbReference type="NCBI Taxonomy" id="47990"/>
    <lineage>
        <taxon>Bacteria</taxon>
        <taxon>Bacillati</taxon>
        <taxon>Actinomycetota</taxon>
        <taxon>Actinomycetes</taxon>
        <taxon>Pseudonocardiales</taxon>
        <taxon>Pseudonocardiaceae</taxon>
        <taxon>Kutzneria</taxon>
    </lineage>
</organism>
<dbReference type="InterPro" id="IPR035897">
    <property type="entry name" value="Toll_tir_struct_dom_sf"/>
</dbReference>
<gene>
    <name evidence="2" type="ORF">BC739_004589</name>
</gene>
<keyword evidence="3" id="KW-1185">Reference proteome</keyword>
<dbReference type="Proteomes" id="UP000517916">
    <property type="component" value="Unassembled WGS sequence"/>
</dbReference>
<dbReference type="InterPro" id="IPR013222">
    <property type="entry name" value="Glyco_hyd_98_carb-bd"/>
</dbReference>
<evidence type="ECO:0000313" key="2">
    <source>
        <dbReference type="EMBL" id="MBA8927383.1"/>
    </source>
</evidence>
<dbReference type="SUPFAM" id="SSF49785">
    <property type="entry name" value="Galactose-binding domain-like"/>
    <property type="match status" value="1"/>
</dbReference>
<proteinExistence type="predicted"/>
<evidence type="ECO:0000313" key="3">
    <source>
        <dbReference type="Proteomes" id="UP000517916"/>
    </source>
</evidence>
<evidence type="ECO:0000259" key="1">
    <source>
        <dbReference type="PROSITE" id="PS50104"/>
    </source>
</evidence>
<dbReference type="InterPro" id="IPR008979">
    <property type="entry name" value="Galactose-bd-like_sf"/>
</dbReference>
<sequence length="297" mass="32626">MLIDQKLCRHFGEDAVFRSSRSISPATLFDPELLKAVNESAVVLVVIGPNWLTVSRDGEQRIFAPADWVRTEIEIATAGNKSIIPILVGEVTMPLAKDLPPTISSLASRQYVRLHHRSAERDLTHIVDAVREKLADRERGVKLPKATNSVLLTSLGVTQRSADIKLGAADINGRHYSDSIVYQCRDFAHEPQGSISFNLGMNYRKLEVTAGVLDNAADPGQTGVFQVITDGQVRKEVTVRQGQPQNLTIDVSDVLNLRLLVYRPGTTVHPMLAGARLMGGQSNYLPELAWGKPVLHP</sequence>
<dbReference type="Pfam" id="PF13676">
    <property type="entry name" value="TIR_2"/>
    <property type="match status" value="1"/>
</dbReference>
<dbReference type="Gene3D" id="3.40.50.10140">
    <property type="entry name" value="Toll/interleukin-1 receptor homology (TIR) domain"/>
    <property type="match status" value="1"/>
</dbReference>
<dbReference type="PROSITE" id="PS50104">
    <property type="entry name" value="TIR"/>
    <property type="match status" value="1"/>
</dbReference>
<dbReference type="InterPro" id="IPR000157">
    <property type="entry name" value="TIR_dom"/>
</dbReference>
<dbReference type="InterPro" id="IPR038637">
    <property type="entry name" value="NPCBM_sf"/>
</dbReference>
<dbReference type="Pfam" id="PF08305">
    <property type="entry name" value="NPCBM"/>
    <property type="match status" value="1"/>
</dbReference>
<feature type="domain" description="TIR" evidence="1">
    <location>
        <begin position="1"/>
        <end position="134"/>
    </location>
</feature>
<dbReference type="SUPFAM" id="SSF52200">
    <property type="entry name" value="Toll/Interleukin receptor TIR domain"/>
    <property type="match status" value="1"/>
</dbReference>
<reference evidence="2 3" key="1">
    <citation type="submission" date="2020-08" db="EMBL/GenBank/DDBJ databases">
        <title>Genomic Encyclopedia of Archaeal and Bacterial Type Strains, Phase II (KMG-II): from individual species to whole genera.</title>
        <authorList>
            <person name="Goeker M."/>
        </authorList>
    </citation>
    <scope>NUCLEOTIDE SEQUENCE [LARGE SCALE GENOMIC DNA]</scope>
    <source>
        <strain evidence="2 3">DSM 43850</strain>
    </source>
</reference>
<dbReference type="EMBL" id="JACJID010000003">
    <property type="protein sequence ID" value="MBA8927383.1"/>
    <property type="molecule type" value="Genomic_DNA"/>
</dbReference>